<evidence type="ECO:0008006" key="4">
    <source>
        <dbReference type="Google" id="ProtNLM"/>
    </source>
</evidence>
<feature type="region of interest" description="Disordered" evidence="1">
    <location>
        <begin position="1"/>
        <end position="27"/>
    </location>
</feature>
<gene>
    <name evidence="2" type="ORF">Ahy_B02g059026</name>
</gene>
<reference evidence="2 3" key="1">
    <citation type="submission" date="2019-01" db="EMBL/GenBank/DDBJ databases">
        <title>Sequencing of cultivated peanut Arachis hypogaea provides insights into genome evolution and oil improvement.</title>
        <authorList>
            <person name="Chen X."/>
        </authorList>
    </citation>
    <scope>NUCLEOTIDE SEQUENCE [LARGE SCALE GENOMIC DNA]</scope>
    <source>
        <strain evidence="3">cv. Fuhuasheng</strain>
        <tissue evidence="2">Leaves</tissue>
    </source>
</reference>
<accession>A0A445AG01</accession>
<name>A0A445AG01_ARAHY</name>
<organism evidence="2 3">
    <name type="scientific">Arachis hypogaea</name>
    <name type="common">Peanut</name>
    <dbReference type="NCBI Taxonomy" id="3818"/>
    <lineage>
        <taxon>Eukaryota</taxon>
        <taxon>Viridiplantae</taxon>
        <taxon>Streptophyta</taxon>
        <taxon>Embryophyta</taxon>
        <taxon>Tracheophyta</taxon>
        <taxon>Spermatophyta</taxon>
        <taxon>Magnoliopsida</taxon>
        <taxon>eudicotyledons</taxon>
        <taxon>Gunneridae</taxon>
        <taxon>Pentapetalae</taxon>
        <taxon>rosids</taxon>
        <taxon>fabids</taxon>
        <taxon>Fabales</taxon>
        <taxon>Fabaceae</taxon>
        <taxon>Papilionoideae</taxon>
        <taxon>50 kb inversion clade</taxon>
        <taxon>dalbergioids sensu lato</taxon>
        <taxon>Dalbergieae</taxon>
        <taxon>Pterocarpus clade</taxon>
        <taxon>Arachis</taxon>
    </lineage>
</organism>
<keyword evidence="3" id="KW-1185">Reference proteome</keyword>
<evidence type="ECO:0000256" key="1">
    <source>
        <dbReference type="SAM" id="MobiDB-lite"/>
    </source>
</evidence>
<proteinExistence type="predicted"/>
<dbReference type="Proteomes" id="UP000289738">
    <property type="component" value="Chromosome B02"/>
</dbReference>
<dbReference type="EMBL" id="SDMP01000012">
    <property type="protein sequence ID" value="RYR25324.1"/>
    <property type="molecule type" value="Genomic_DNA"/>
</dbReference>
<evidence type="ECO:0000313" key="2">
    <source>
        <dbReference type="EMBL" id="RYR25324.1"/>
    </source>
</evidence>
<protein>
    <recommendedName>
        <fullName evidence="4">Retrotransposon gag domain-containing protein</fullName>
    </recommendedName>
</protein>
<sequence>MDDEVLNVNGGSSINDSAPVVVQPSDGTSRSESVIVSEISGFGPSIRFGGASGIHNVQISQPHSEYSRDVNVSSTSNAFNSTVAFQQYVEENHHDLVNLLTQQITTILNPTMADHKMKFDRLARQVERTVRIVDYDERERQDTRENNEGFENLFQNENDAFRNRENSQLIPRGQNIDDVLARLLIDLVALKRADGETIDDYMIRFKNTRSRCYVSLPKNKVLFNVHIPDLAHLAESIRQVEIMKKEKEKYKNERRLKSKPFSRKEKFSYVAMESSDEEFNLEAEVDLAELRKNSPYQKLKDRDVSLCPRCNAVFDAEPVATFKKERIKKKLAHREEQARQKHPI</sequence>
<dbReference type="AlphaFoldDB" id="A0A445AG01"/>
<comment type="caution">
    <text evidence="2">The sequence shown here is derived from an EMBL/GenBank/DDBJ whole genome shotgun (WGS) entry which is preliminary data.</text>
</comment>
<evidence type="ECO:0000313" key="3">
    <source>
        <dbReference type="Proteomes" id="UP000289738"/>
    </source>
</evidence>